<comment type="caution">
    <text evidence="9">The sequence shown here is derived from an EMBL/GenBank/DDBJ whole genome shotgun (WGS) entry which is preliminary data.</text>
</comment>
<comment type="similarity">
    <text evidence="1">Belongs to the R-transferase family.</text>
</comment>
<dbReference type="InterPro" id="IPR007472">
    <property type="entry name" value="N-end_Aminoacyl_Trfase_C"/>
</dbReference>
<dbReference type="Pfam" id="PF04377">
    <property type="entry name" value="ATE_C"/>
    <property type="match status" value="1"/>
</dbReference>
<keyword evidence="3 9" id="KW-0808">Transferase</keyword>
<gene>
    <name evidence="9" type="ORF">PVAG01_06599</name>
</gene>
<evidence type="ECO:0000256" key="5">
    <source>
        <dbReference type="ARBA" id="ARBA00023315"/>
    </source>
</evidence>
<evidence type="ECO:0000256" key="2">
    <source>
        <dbReference type="ARBA" id="ARBA00012025"/>
    </source>
</evidence>
<dbReference type="EC" id="2.3.2.8" evidence="2"/>
<organism evidence="9 10">
    <name type="scientific">Phlyctema vagabunda</name>
    <dbReference type="NCBI Taxonomy" id="108571"/>
    <lineage>
        <taxon>Eukaryota</taxon>
        <taxon>Fungi</taxon>
        <taxon>Dikarya</taxon>
        <taxon>Ascomycota</taxon>
        <taxon>Pezizomycotina</taxon>
        <taxon>Leotiomycetes</taxon>
        <taxon>Helotiales</taxon>
        <taxon>Dermateaceae</taxon>
        <taxon>Phlyctema</taxon>
    </lineage>
</organism>
<evidence type="ECO:0000259" key="8">
    <source>
        <dbReference type="Pfam" id="PF04377"/>
    </source>
</evidence>
<keyword evidence="5" id="KW-0012">Acyltransferase</keyword>
<proteinExistence type="inferred from homology"/>
<name>A0ABR4PGI7_9HELO</name>
<dbReference type="GO" id="GO:0016740">
    <property type="term" value="F:transferase activity"/>
    <property type="evidence" value="ECO:0007669"/>
    <property type="project" value="UniProtKB-KW"/>
</dbReference>
<dbReference type="PANTHER" id="PTHR21367:SF1">
    <property type="entry name" value="ARGINYL-TRNA--PROTEIN TRANSFERASE 1"/>
    <property type="match status" value="1"/>
</dbReference>
<feature type="domain" description="N-end aminoacyl transferase N-terminal" evidence="7">
    <location>
        <begin position="9"/>
        <end position="63"/>
    </location>
</feature>
<dbReference type="Pfam" id="PF04376">
    <property type="entry name" value="ATE_N"/>
    <property type="match status" value="1"/>
</dbReference>
<dbReference type="Proteomes" id="UP001629113">
    <property type="component" value="Unassembled WGS sequence"/>
</dbReference>
<dbReference type="InterPro" id="IPR017137">
    <property type="entry name" value="Arg-tRNA-P_Trfase_1_euk"/>
</dbReference>
<evidence type="ECO:0000259" key="7">
    <source>
        <dbReference type="Pfam" id="PF04376"/>
    </source>
</evidence>
<feature type="compositionally biased region" description="Basic and acidic residues" evidence="6">
    <location>
        <begin position="308"/>
        <end position="318"/>
    </location>
</feature>
<keyword evidence="10" id="KW-1185">Reference proteome</keyword>
<reference evidence="9 10" key="1">
    <citation type="submission" date="2024-06" db="EMBL/GenBank/DDBJ databases">
        <title>Complete genome of Phlyctema vagabunda strain 19-DSS-EL-015.</title>
        <authorList>
            <person name="Fiorenzani C."/>
        </authorList>
    </citation>
    <scope>NUCLEOTIDE SEQUENCE [LARGE SCALE GENOMIC DNA]</scope>
    <source>
        <strain evidence="9 10">19-DSS-EL-015</strain>
    </source>
</reference>
<protein>
    <recommendedName>
        <fullName evidence="2">arginyltransferase</fullName>
        <ecNumber evidence="2">2.3.2.8</ecNumber>
    </recommendedName>
</protein>
<accession>A0ABR4PGI7</accession>
<dbReference type="EMBL" id="JBFCZG010000005">
    <property type="protein sequence ID" value="KAL3422443.1"/>
    <property type="molecule type" value="Genomic_DNA"/>
</dbReference>
<keyword evidence="4" id="KW-0833">Ubl conjugation pathway</keyword>
<dbReference type="InterPro" id="IPR030700">
    <property type="entry name" value="N-end_Aminoacyl_Trfase"/>
</dbReference>
<evidence type="ECO:0000256" key="1">
    <source>
        <dbReference type="ARBA" id="ARBA00009991"/>
    </source>
</evidence>
<dbReference type="PIRSF" id="PIRSF037207">
    <property type="entry name" value="ATE1_euk"/>
    <property type="match status" value="1"/>
</dbReference>
<evidence type="ECO:0000313" key="10">
    <source>
        <dbReference type="Proteomes" id="UP001629113"/>
    </source>
</evidence>
<feature type="region of interest" description="Disordered" evidence="6">
    <location>
        <begin position="296"/>
        <end position="318"/>
    </location>
</feature>
<dbReference type="InterPro" id="IPR007471">
    <property type="entry name" value="N-end_Aminoacyl_Trfase_N"/>
</dbReference>
<evidence type="ECO:0000313" key="9">
    <source>
        <dbReference type="EMBL" id="KAL3422443.1"/>
    </source>
</evidence>
<evidence type="ECO:0000256" key="3">
    <source>
        <dbReference type="ARBA" id="ARBA00022679"/>
    </source>
</evidence>
<evidence type="ECO:0000256" key="4">
    <source>
        <dbReference type="ARBA" id="ARBA00022786"/>
    </source>
</evidence>
<dbReference type="SUPFAM" id="SSF55729">
    <property type="entry name" value="Acyl-CoA N-acyltransferases (Nat)"/>
    <property type="match status" value="1"/>
</dbReference>
<feature type="domain" description="N-end rule aminoacyl transferase C-terminal" evidence="8">
    <location>
        <begin position="135"/>
        <end position="270"/>
    </location>
</feature>
<sequence length="318" mass="37182">MVGYSYYAESSSLTAAFYQSLLNRGWRRSGTTLYKPDLRKSCCPQYTIRLDSHKFRTSKDQRQTLNRFNKFVLGDEYIKEAARLYPKSREQAKKRNTEFDLIERTRELEKAQIKTPPEPSHKFEVTIESNAFTDEKYEVFENYQRIVHKEPPHRIRRSSFKSFLCSSPLSPSFETSAGEGRQLGSVHQCYRLDGKLVAVGVLDLLPQCVSAVYFMYHESVHQHNIGKIGALKEIALAKEKGYQWWYAGFYIHSCVKMRYKGDYAPSYILDPESYDWDLLDSDFKKKLDQQKYLSLSQETSQKFESSADLERPKQAERL</sequence>
<dbReference type="InterPro" id="IPR016181">
    <property type="entry name" value="Acyl_CoA_acyltransferase"/>
</dbReference>
<evidence type="ECO:0000256" key="6">
    <source>
        <dbReference type="SAM" id="MobiDB-lite"/>
    </source>
</evidence>
<dbReference type="PANTHER" id="PTHR21367">
    <property type="entry name" value="ARGININE-TRNA-PROTEIN TRANSFERASE 1"/>
    <property type="match status" value="1"/>
</dbReference>